<dbReference type="InterPro" id="IPR043128">
    <property type="entry name" value="Rev_trsase/Diguanyl_cyclase"/>
</dbReference>
<dbReference type="Pfam" id="PF00990">
    <property type="entry name" value="GGDEF"/>
    <property type="match status" value="1"/>
</dbReference>
<evidence type="ECO:0000259" key="2">
    <source>
        <dbReference type="PROSITE" id="PS50887"/>
    </source>
</evidence>
<dbReference type="GO" id="GO:0043709">
    <property type="term" value="P:cell adhesion involved in single-species biofilm formation"/>
    <property type="evidence" value="ECO:0007669"/>
    <property type="project" value="TreeGrafter"/>
</dbReference>
<dbReference type="Gene3D" id="3.30.450.40">
    <property type="match status" value="1"/>
</dbReference>
<feature type="domain" description="GGDEF" evidence="2">
    <location>
        <begin position="239"/>
        <end position="369"/>
    </location>
</feature>
<dbReference type="SMART" id="SM00267">
    <property type="entry name" value="GGDEF"/>
    <property type="match status" value="1"/>
</dbReference>
<feature type="compositionally biased region" description="Basic and acidic residues" evidence="1">
    <location>
        <begin position="562"/>
        <end position="571"/>
    </location>
</feature>
<dbReference type="NCBIfam" id="TIGR00254">
    <property type="entry name" value="GGDEF"/>
    <property type="match status" value="1"/>
</dbReference>
<protein>
    <submittedName>
        <fullName evidence="3">Diguanylate cyclase domain-containing protein</fullName>
    </submittedName>
</protein>
<gene>
    <name evidence="3" type="ORF">BN1047_03971</name>
</gene>
<dbReference type="Pfam" id="PF01590">
    <property type="entry name" value="GAF"/>
    <property type="match status" value="1"/>
</dbReference>
<dbReference type="GO" id="GO:0052621">
    <property type="term" value="F:diguanylate cyclase activity"/>
    <property type="evidence" value="ECO:0007669"/>
    <property type="project" value="TreeGrafter"/>
</dbReference>
<dbReference type="PANTHER" id="PTHR45138:SF24">
    <property type="entry name" value="DIGUANYLATE CYCLASE DGCC-RELATED"/>
    <property type="match status" value="1"/>
</dbReference>
<reference evidence="3" key="1">
    <citation type="submission" date="2014-05" db="EMBL/GenBank/DDBJ databases">
        <authorList>
            <person name="Urmite Genomes"/>
        </authorList>
    </citation>
    <scope>NUCLEOTIDE SEQUENCE</scope>
    <source>
        <strain evidence="3">DSM 44074</strain>
    </source>
</reference>
<dbReference type="InterPro" id="IPR000160">
    <property type="entry name" value="GGDEF_dom"/>
</dbReference>
<dbReference type="EMBL" id="LK021340">
    <property type="protein sequence ID" value="CDQ46068.1"/>
    <property type="molecule type" value="Genomic_DNA"/>
</dbReference>
<evidence type="ECO:0000313" key="4">
    <source>
        <dbReference type="Proteomes" id="UP000028864"/>
    </source>
</evidence>
<evidence type="ECO:0000256" key="1">
    <source>
        <dbReference type="SAM" id="MobiDB-lite"/>
    </source>
</evidence>
<organism evidence="3 4">
    <name type="scientific">Mycolicibacterium neoaurum</name>
    <name type="common">Mycobacterium neoaurum</name>
    <dbReference type="NCBI Taxonomy" id="1795"/>
    <lineage>
        <taxon>Bacteria</taxon>
        <taxon>Bacillati</taxon>
        <taxon>Actinomycetota</taxon>
        <taxon>Actinomycetes</taxon>
        <taxon>Mycobacteriales</taxon>
        <taxon>Mycobacteriaceae</taxon>
        <taxon>Mycolicibacterium</taxon>
    </lineage>
</organism>
<dbReference type="AlphaFoldDB" id="A0AAV2WPX2"/>
<dbReference type="PANTHER" id="PTHR45138">
    <property type="entry name" value="REGULATORY COMPONENTS OF SENSORY TRANSDUCTION SYSTEM"/>
    <property type="match status" value="1"/>
</dbReference>
<dbReference type="GO" id="GO:0005886">
    <property type="term" value="C:plasma membrane"/>
    <property type="evidence" value="ECO:0007669"/>
    <property type="project" value="TreeGrafter"/>
</dbReference>
<dbReference type="InterPro" id="IPR003018">
    <property type="entry name" value="GAF"/>
</dbReference>
<accession>A0AAV2WPX2</accession>
<reference evidence="3" key="2">
    <citation type="submission" date="2015-09" db="EMBL/GenBank/DDBJ databases">
        <title>Draft genome sequence of Mycobacterium neoaurum DSM 44074.</title>
        <authorList>
            <person name="Croce O."/>
            <person name="Robert C."/>
            <person name="Raoult D."/>
            <person name="Drancourt M."/>
        </authorList>
    </citation>
    <scope>NUCLEOTIDE SEQUENCE</scope>
    <source>
        <strain evidence="3">DSM 44074</strain>
    </source>
</reference>
<dbReference type="SUPFAM" id="SSF55073">
    <property type="entry name" value="Nucleotide cyclase"/>
    <property type="match status" value="1"/>
</dbReference>
<dbReference type="Proteomes" id="UP000028864">
    <property type="component" value="Unassembled WGS sequence"/>
</dbReference>
<dbReference type="CDD" id="cd01949">
    <property type="entry name" value="GGDEF"/>
    <property type="match status" value="1"/>
</dbReference>
<dbReference type="RefSeq" id="WP_081843405.1">
    <property type="nucleotide sequence ID" value="NZ_LK021340.1"/>
</dbReference>
<dbReference type="PROSITE" id="PS50887">
    <property type="entry name" value="GGDEF"/>
    <property type="match status" value="1"/>
</dbReference>
<dbReference type="InterPro" id="IPR029016">
    <property type="entry name" value="GAF-like_dom_sf"/>
</dbReference>
<sequence>MYRQGVLGATPGIDSAKVWQAANGEWPPVIDELIGAAAEVPVLKALLRIAEAVLRPDSFAHVLEVIAEQTIGALGAASVSICRWERESNALQTLINVGNLGPHERRWPSDEFYYVADESDVAELLHDGRSYTHHIDDPGCPARSKMLLEQLGKECELAVPIMAGDAMWGEVWVSGTDGRRFDHGDAQLLQAVAAFVAIAIGRSELISTIWGYAYEDPLTGLANRRALSEFCDGIEWGQVDVVALVCDLDGFKQVNDQSGHPAGDQLLRDVAAVLSRLARILPGALVARLGGDEFCILVPNATMVHAQELAKCATRDIREAVGGLVSVSWGAAATSDRSDCTGDELLAAADAALREAKRHGPAHFSSVVISEHLPVGSGDRSVDVHRGTQFLTDSVVRILGENPRLSRLEALEVLAIQMQRAVNTCAYALSVVSADGASVSTARKMDIVREPDSDLAILTDLGVDGGELADYPETERAIREASTFFASRDDESSDPSEVALLEVLGYRAVLGVAVHATETRYLVEFYGNTDIEQLRDIAPLAQVLAHYCVSRPAVDATGADGSPRRREHESVLPDPLPSRR</sequence>
<dbReference type="GO" id="GO:1902201">
    <property type="term" value="P:negative regulation of bacterial-type flagellum-dependent cell motility"/>
    <property type="evidence" value="ECO:0007669"/>
    <property type="project" value="TreeGrafter"/>
</dbReference>
<dbReference type="SUPFAM" id="SSF55781">
    <property type="entry name" value="GAF domain-like"/>
    <property type="match status" value="1"/>
</dbReference>
<feature type="region of interest" description="Disordered" evidence="1">
    <location>
        <begin position="556"/>
        <end position="580"/>
    </location>
</feature>
<evidence type="ECO:0000313" key="3">
    <source>
        <dbReference type="EMBL" id="CDQ46068.1"/>
    </source>
</evidence>
<name>A0AAV2WPX2_MYCNE</name>
<proteinExistence type="predicted"/>
<dbReference type="Gene3D" id="3.30.70.270">
    <property type="match status" value="1"/>
</dbReference>
<dbReference type="InterPro" id="IPR029787">
    <property type="entry name" value="Nucleotide_cyclase"/>
</dbReference>
<dbReference type="InterPro" id="IPR050469">
    <property type="entry name" value="Diguanylate_Cyclase"/>
</dbReference>